<protein>
    <submittedName>
        <fullName evidence="1">Uncharacterized protein</fullName>
    </submittedName>
</protein>
<evidence type="ECO:0000313" key="2">
    <source>
        <dbReference type="Proteomes" id="UP000053237"/>
    </source>
</evidence>
<sequence length="178" mass="20465">MCTCKFRARLDDGSGKLSTDFKSKQSLFFPKAVYVEEIARSCWKKREWISGLSNSMCELLRSTENDEKKKEAFQNLAYHIAKVSNTYVVSTLSYYILTSSFDYEHVIKFHGSIESSSIEITSYGYTDLGSIAHSLSYTAVAKALDRKLYRLVNMEYPWNGIKLCNTTQHLDILFAFIR</sequence>
<proteinExistence type="predicted"/>
<reference evidence="1 2" key="1">
    <citation type="submission" date="2012-05" db="EMBL/GenBank/DDBJ databases">
        <title>Recombination and specialization in a pathogen metapopulation.</title>
        <authorList>
            <person name="Gardiner A."/>
            <person name="Kemen E."/>
            <person name="Schultz-Larsen T."/>
            <person name="MacLean D."/>
            <person name="Van Oosterhout C."/>
            <person name="Jones J.D.G."/>
        </authorList>
    </citation>
    <scope>NUCLEOTIDE SEQUENCE [LARGE SCALE GENOMIC DNA]</scope>
    <source>
        <strain evidence="1 2">Ac Nc2</strain>
    </source>
</reference>
<accession>A0A024G5W6</accession>
<dbReference type="EMBL" id="CAIX01000030">
    <property type="protein sequence ID" value="CCI42157.1"/>
    <property type="molecule type" value="Genomic_DNA"/>
</dbReference>
<name>A0A024G5W6_9STRA</name>
<gene>
    <name evidence="1" type="ORF">BN9_029410</name>
</gene>
<keyword evidence="2" id="KW-1185">Reference proteome</keyword>
<dbReference type="AlphaFoldDB" id="A0A024G5W6"/>
<dbReference type="Proteomes" id="UP000053237">
    <property type="component" value="Unassembled WGS sequence"/>
</dbReference>
<comment type="caution">
    <text evidence="1">The sequence shown here is derived from an EMBL/GenBank/DDBJ whole genome shotgun (WGS) entry which is preliminary data.</text>
</comment>
<evidence type="ECO:0000313" key="1">
    <source>
        <dbReference type="EMBL" id="CCI42157.1"/>
    </source>
</evidence>
<organism evidence="1 2">
    <name type="scientific">Albugo candida</name>
    <dbReference type="NCBI Taxonomy" id="65357"/>
    <lineage>
        <taxon>Eukaryota</taxon>
        <taxon>Sar</taxon>
        <taxon>Stramenopiles</taxon>
        <taxon>Oomycota</taxon>
        <taxon>Peronosporomycetes</taxon>
        <taxon>Albuginales</taxon>
        <taxon>Albuginaceae</taxon>
        <taxon>Albugo</taxon>
    </lineage>
</organism>
<dbReference type="InParanoid" id="A0A024G5W6"/>